<accession>A0A1Y2I445</accession>
<evidence type="ECO:0000259" key="13">
    <source>
        <dbReference type="PROSITE" id="PS50102"/>
    </source>
</evidence>
<dbReference type="AlphaFoldDB" id="A0A1Y2I445"/>
<dbReference type="PANTHER" id="PTHR32198">
    <property type="entry name" value="MITOCHONDRIAL ESCAPE PROTEIN 2"/>
    <property type="match status" value="1"/>
</dbReference>
<keyword evidence="6" id="KW-0809">Transit peptide</keyword>
<proteinExistence type="inferred from homology"/>
<protein>
    <recommendedName>
        <fullName evidence="3 12">Mitochondrial escape protein 2</fullName>
    </recommendedName>
</protein>
<evidence type="ECO:0000256" key="6">
    <source>
        <dbReference type="ARBA" id="ARBA00022946"/>
    </source>
</evidence>
<gene>
    <name evidence="14" type="ORF">BCR44DRAFT_1424529</name>
</gene>
<dbReference type="GO" id="GO:0006397">
    <property type="term" value="P:mRNA processing"/>
    <property type="evidence" value="ECO:0007669"/>
    <property type="project" value="UniProtKB-UniRule"/>
</dbReference>
<evidence type="ECO:0000256" key="2">
    <source>
        <dbReference type="ARBA" id="ARBA00010320"/>
    </source>
</evidence>
<dbReference type="PANTHER" id="PTHR32198:SF2">
    <property type="entry name" value="MITOCHONDRIAL ESCAPE PROTEIN 2"/>
    <property type="match status" value="1"/>
</dbReference>
<keyword evidence="11 12" id="KW-0694">RNA-binding</keyword>
<comment type="function">
    <text evidence="10 12">Plays a role in maintaining the mitochondrial genome and in controlling the mtDNA escape. Involved in the regulation of mtDNA nucleotide structure and number. May have a dispensable role in early maturation of pre-rRNA.</text>
</comment>
<evidence type="ECO:0000256" key="1">
    <source>
        <dbReference type="ARBA" id="ARBA00004434"/>
    </source>
</evidence>
<dbReference type="SUPFAM" id="SSF54928">
    <property type="entry name" value="RNA-binding domain, RBD"/>
    <property type="match status" value="1"/>
</dbReference>
<keyword evidence="7 12" id="KW-1133">Transmembrane helix</keyword>
<keyword evidence="9 12" id="KW-0472">Membrane</keyword>
<comment type="subcellular location">
    <subcellularLocation>
        <location evidence="1 12">Mitochondrion inner membrane</location>
        <topology evidence="1 12">Single-pass membrane protein</topology>
    </subcellularLocation>
</comment>
<reference evidence="14 15" key="1">
    <citation type="submission" date="2016-07" db="EMBL/GenBank/DDBJ databases">
        <title>Pervasive Adenine N6-methylation of Active Genes in Fungi.</title>
        <authorList>
            <consortium name="DOE Joint Genome Institute"/>
            <person name="Mondo S.J."/>
            <person name="Dannebaum R.O."/>
            <person name="Kuo R.C."/>
            <person name="Labutti K."/>
            <person name="Haridas S."/>
            <person name="Kuo A."/>
            <person name="Salamov A."/>
            <person name="Ahrendt S.R."/>
            <person name="Lipzen A."/>
            <person name="Sullivan W."/>
            <person name="Andreopoulos W.B."/>
            <person name="Clum A."/>
            <person name="Lindquist E."/>
            <person name="Daum C."/>
            <person name="Ramamoorthy G.K."/>
            <person name="Gryganskyi A."/>
            <person name="Culley D."/>
            <person name="Magnuson J.K."/>
            <person name="James T.Y."/>
            <person name="O'Malley M.A."/>
            <person name="Stajich J.E."/>
            <person name="Spatafora J.W."/>
            <person name="Visel A."/>
            <person name="Grigoriev I.V."/>
        </authorList>
    </citation>
    <scope>NUCLEOTIDE SEQUENCE [LARGE SCALE GENOMIC DNA]</scope>
    <source>
        <strain evidence="14 15">PL171</strain>
    </source>
</reference>
<evidence type="ECO:0000256" key="3">
    <source>
        <dbReference type="ARBA" id="ARBA00020222"/>
    </source>
</evidence>
<evidence type="ECO:0000256" key="5">
    <source>
        <dbReference type="ARBA" id="ARBA00022792"/>
    </source>
</evidence>
<keyword evidence="8 12" id="KW-0496">Mitochondrion</keyword>
<dbReference type="GO" id="GO:0003723">
    <property type="term" value="F:RNA binding"/>
    <property type="evidence" value="ECO:0007669"/>
    <property type="project" value="UniProtKB-UniRule"/>
</dbReference>
<dbReference type="EMBL" id="MCFL01000003">
    <property type="protein sequence ID" value="ORZ40162.1"/>
    <property type="molecule type" value="Genomic_DNA"/>
</dbReference>
<keyword evidence="4 12" id="KW-0812">Transmembrane</keyword>
<keyword evidence="15" id="KW-1185">Reference proteome</keyword>
<dbReference type="InterPro" id="IPR035979">
    <property type="entry name" value="RBD_domain_sf"/>
</dbReference>
<evidence type="ECO:0000256" key="8">
    <source>
        <dbReference type="ARBA" id="ARBA00023128"/>
    </source>
</evidence>
<evidence type="ECO:0000256" key="9">
    <source>
        <dbReference type="ARBA" id="ARBA00023136"/>
    </source>
</evidence>
<keyword evidence="12" id="KW-0507">mRNA processing</keyword>
<dbReference type="InterPro" id="IPR018850">
    <property type="entry name" value="Mt_escape_2_C"/>
</dbReference>
<keyword evidence="5 12" id="KW-0999">Mitochondrion inner membrane</keyword>
<evidence type="ECO:0000256" key="12">
    <source>
        <dbReference type="RuleBase" id="RU367108"/>
    </source>
</evidence>
<organism evidence="14 15">
    <name type="scientific">Catenaria anguillulae PL171</name>
    <dbReference type="NCBI Taxonomy" id="765915"/>
    <lineage>
        <taxon>Eukaryota</taxon>
        <taxon>Fungi</taxon>
        <taxon>Fungi incertae sedis</taxon>
        <taxon>Blastocladiomycota</taxon>
        <taxon>Blastocladiomycetes</taxon>
        <taxon>Blastocladiales</taxon>
        <taxon>Catenariaceae</taxon>
        <taxon>Catenaria</taxon>
    </lineage>
</organism>
<feature type="domain" description="RRM" evidence="13">
    <location>
        <begin position="209"/>
        <end position="281"/>
    </location>
</feature>
<dbReference type="Gene3D" id="3.30.70.330">
    <property type="match status" value="1"/>
</dbReference>
<comment type="similarity">
    <text evidence="2 12">Belongs to the YME2 family.</text>
</comment>
<dbReference type="InterPro" id="IPR000504">
    <property type="entry name" value="RRM_dom"/>
</dbReference>
<name>A0A1Y2I445_9FUNG</name>
<evidence type="ECO:0000256" key="4">
    <source>
        <dbReference type="ARBA" id="ARBA00022692"/>
    </source>
</evidence>
<evidence type="ECO:0000256" key="10">
    <source>
        <dbReference type="ARBA" id="ARBA00025276"/>
    </source>
</evidence>
<dbReference type="Pfam" id="PF00076">
    <property type="entry name" value="RRM_1"/>
    <property type="match status" value="1"/>
</dbReference>
<dbReference type="InterPro" id="IPR039627">
    <property type="entry name" value="Yme2_C"/>
</dbReference>
<feature type="transmembrane region" description="Helical" evidence="12">
    <location>
        <begin position="297"/>
        <end position="322"/>
    </location>
</feature>
<dbReference type="STRING" id="765915.A0A1Y2I445"/>
<dbReference type="SUPFAM" id="SSF52540">
    <property type="entry name" value="P-loop containing nucleoside triphosphate hydrolases"/>
    <property type="match status" value="1"/>
</dbReference>
<dbReference type="PROSITE" id="PS50102">
    <property type="entry name" value="RRM"/>
    <property type="match status" value="1"/>
</dbReference>
<evidence type="ECO:0000256" key="7">
    <source>
        <dbReference type="ARBA" id="ARBA00022989"/>
    </source>
</evidence>
<sequence>MIRLHNVACSAAAAPRAYSSAIATVSVLRPWMATTSARGLPVLGNLVGRTYATIDPSSSTMLSGASASALAPDDPAARAAVPVTQVLQYWNNIYPVKLGRFDFFTTMLSVTDPIRLASRVTKQLPRELRDQGVRVASVDARLKDGGAFVTLEIPEPLQVQAVTEAINTKLGAQGVLQSPSVFHQLGSGSAHPVLGRKFNEDIASLTPSTRLKVESVGGDLSLESLYETFRPYGEIADIRIVGPKIATVQFKHLRSATAARNCTYKLTVDGNAVIKSSYEKLLKTHHIWDWMSGHPRIVLPILVALAVTLGVAIFDPIHVFMIESKLIGRFRLGLSRWFPNLSSYFPGFVVSGINSLRSTFGSNSRAVNEYPLGLELDDFNGGDQHVKRIRSLMYEAPESLVVISGPAGIGKSELANTVTTLPAHPDAPKLVIDCETFVQRSHTDADVIRIISKQLGYWPLFYSLNKLTAYVDMALTATTGTKTNMSVSDESMLKHMLECASVALSQVVKNRKPNDPYPMIVLDNFNRDKPGKSFAQYYDLLAQWAGFLVEAGLAHVVVVASSGQRGGGEVGVMQAIGRALPTKTVDVITLRDMSPVQAEKYLALRLNVELGENRDAALAAGYPSLAADTHKVRVADEESKRIVAAIGGRASDLELVVHKLADGKSVDVALEEMVQKAMLELQKNGMRSGASWTPAQFCKQKSGKDDTDGNGPVVSFDKIRFSTLFNGNEAALFDMERAELLALVYDNARPIGVRLNKPLFATALQRMTQEDKRFSAAMDVVMYKELYKVESAKVKAYEDEYLKLAEAAGRLSGTKHGVDKAIDERLTHLADAMALSQAKVKDYWNKLLLSKQQL</sequence>
<dbReference type="GO" id="GO:0005743">
    <property type="term" value="C:mitochondrial inner membrane"/>
    <property type="evidence" value="ECO:0007669"/>
    <property type="project" value="UniProtKB-SubCell"/>
</dbReference>
<evidence type="ECO:0000313" key="14">
    <source>
        <dbReference type="EMBL" id="ORZ40162.1"/>
    </source>
</evidence>
<dbReference type="SMART" id="SM00360">
    <property type="entry name" value="RRM"/>
    <property type="match status" value="1"/>
</dbReference>
<comment type="caution">
    <text evidence="14">The sequence shown here is derived from an EMBL/GenBank/DDBJ whole genome shotgun (WGS) entry which is preliminary data.</text>
</comment>
<dbReference type="OrthoDB" id="10267654at2759"/>
<evidence type="ECO:0000313" key="15">
    <source>
        <dbReference type="Proteomes" id="UP000193411"/>
    </source>
</evidence>
<dbReference type="Proteomes" id="UP000193411">
    <property type="component" value="Unassembled WGS sequence"/>
</dbReference>
<dbReference type="InterPro" id="IPR027417">
    <property type="entry name" value="P-loop_NTPase"/>
</dbReference>
<evidence type="ECO:0000256" key="11">
    <source>
        <dbReference type="PROSITE-ProRule" id="PRU00176"/>
    </source>
</evidence>
<dbReference type="InterPro" id="IPR012677">
    <property type="entry name" value="Nucleotide-bd_a/b_plait_sf"/>
</dbReference>
<dbReference type="Pfam" id="PF10443">
    <property type="entry name" value="RNA12"/>
    <property type="match status" value="1"/>
</dbReference>